<dbReference type="EMBL" id="UOFH01000327">
    <property type="protein sequence ID" value="VAW65692.1"/>
    <property type="molecule type" value="Genomic_DNA"/>
</dbReference>
<dbReference type="AlphaFoldDB" id="A0A3B0XR72"/>
<name>A0A3B0XR72_9ZZZZ</name>
<accession>A0A3B0XR72</accession>
<reference evidence="1" key="1">
    <citation type="submission" date="2018-06" db="EMBL/GenBank/DDBJ databases">
        <authorList>
            <person name="Zhirakovskaya E."/>
        </authorList>
    </citation>
    <scope>NUCLEOTIDE SEQUENCE</scope>
</reference>
<feature type="non-terminal residue" evidence="1">
    <location>
        <position position="1"/>
    </location>
</feature>
<proteinExistence type="predicted"/>
<gene>
    <name evidence="1" type="ORF">MNBD_GAMMA08-2552</name>
</gene>
<sequence length="49" mass="5523">LNLLTLAMTVAVSFAANPIRSAYYLTSYFKGLYGYKPSHIKLPLVTDLW</sequence>
<organism evidence="1">
    <name type="scientific">hydrothermal vent metagenome</name>
    <dbReference type="NCBI Taxonomy" id="652676"/>
    <lineage>
        <taxon>unclassified sequences</taxon>
        <taxon>metagenomes</taxon>
        <taxon>ecological metagenomes</taxon>
    </lineage>
</organism>
<protein>
    <submittedName>
        <fullName evidence="1">Uncharacterized protein</fullName>
    </submittedName>
</protein>
<evidence type="ECO:0000313" key="1">
    <source>
        <dbReference type="EMBL" id="VAW65692.1"/>
    </source>
</evidence>